<dbReference type="GO" id="GO:0005737">
    <property type="term" value="C:cytoplasm"/>
    <property type="evidence" value="ECO:0007669"/>
    <property type="project" value="TreeGrafter"/>
</dbReference>
<dbReference type="GO" id="GO:0008541">
    <property type="term" value="C:proteasome regulatory particle, lid subcomplex"/>
    <property type="evidence" value="ECO:0007669"/>
    <property type="project" value="TreeGrafter"/>
</dbReference>
<dbReference type="PANTHER" id="PTHR10855:SF1">
    <property type="entry name" value="26S PROTEASOME NON-ATPASE REGULATORY SUBUNIT 12"/>
    <property type="match status" value="1"/>
</dbReference>
<dbReference type="AlphaFoldDB" id="A0A9W8I8E5"/>
<dbReference type="Pfam" id="PF22241">
    <property type="entry name" value="PSMD12-CSN4_N"/>
    <property type="match status" value="1"/>
</dbReference>
<dbReference type="PROSITE" id="PS50250">
    <property type="entry name" value="PCI"/>
    <property type="match status" value="1"/>
</dbReference>
<dbReference type="Proteomes" id="UP001139887">
    <property type="component" value="Unassembled WGS sequence"/>
</dbReference>
<dbReference type="PANTHER" id="PTHR10855">
    <property type="entry name" value="26S PROTEASOME NON-ATPASE REGULATORY SUBUNIT 12/COP9 SIGNALOSOME COMPLEX SUBUNIT 4"/>
    <property type="match status" value="1"/>
</dbReference>
<dbReference type="Pfam" id="PF01399">
    <property type="entry name" value="PCI"/>
    <property type="match status" value="1"/>
</dbReference>
<evidence type="ECO:0000313" key="5">
    <source>
        <dbReference type="Proteomes" id="UP001139887"/>
    </source>
</evidence>
<feature type="domain" description="PCI" evidence="3">
    <location>
        <begin position="232"/>
        <end position="399"/>
    </location>
</feature>
<dbReference type="InterPro" id="IPR000717">
    <property type="entry name" value="PCI_dom"/>
</dbReference>
<organism evidence="4 5">
    <name type="scientific">Coemansia brasiliensis</name>
    <dbReference type="NCBI Taxonomy" id="2650707"/>
    <lineage>
        <taxon>Eukaryota</taxon>
        <taxon>Fungi</taxon>
        <taxon>Fungi incertae sedis</taxon>
        <taxon>Zoopagomycota</taxon>
        <taxon>Kickxellomycotina</taxon>
        <taxon>Kickxellomycetes</taxon>
        <taxon>Kickxellales</taxon>
        <taxon>Kickxellaceae</taxon>
        <taxon>Coemansia</taxon>
    </lineage>
</organism>
<name>A0A9W8I8E5_9FUNG</name>
<evidence type="ECO:0000256" key="2">
    <source>
        <dbReference type="ARBA" id="ARBA00022942"/>
    </source>
</evidence>
<evidence type="ECO:0000256" key="1">
    <source>
        <dbReference type="ARBA" id="ARBA00006397"/>
    </source>
</evidence>
<dbReference type="GO" id="GO:0005634">
    <property type="term" value="C:nucleus"/>
    <property type="evidence" value="ECO:0007669"/>
    <property type="project" value="UniProtKB-ARBA"/>
</dbReference>
<comment type="caution">
    <text evidence="4">The sequence shown here is derived from an EMBL/GenBank/DDBJ whole genome shotgun (WGS) entry which is preliminary data.</text>
</comment>
<proteinExistence type="inferred from homology"/>
<dbReference type="Pfam" id="PF18098">
    <property type="entry name" value="RPN5_C"/>
    <property type="match status" value="1"/>
</dbReference>
<dbReference type="InterPro" id="IPR036390">
    <property type="entry name" value="WH_DNA-bd_sf"/>
</dbReference>
<dbReference type="InterPro" id="IPR040896">
    <property type="entry name" value="RPN5_C"/>
</dbReference>
<evidence type="ECO:0000313" key="4">
    <source>
        <dbReference type="EMBL" id="KAJ2850045.1"/>
    </source>
</evidence>
<sequence length="438" mass="50917">MDFNLNASNEPKMERDCSEMVKELFPQVEQLVLSGQIPVALDKLHALEKKTRAAADLWSTTQILERIVEICGEATEWVMLEQQVAAMAKKHGQLKQAITKMVQKAMTYIEVAQPESTRIELIEALRKVTEGKIHMEVERARLTRMRASIYEQQGQINEACDMLQEVQVETYGSMDRREKTDFILEQMRLCLAKRDFIRMAIISHKINQKYFEHEGTEDLKLRFFELMIQYDLHEENYLEVSRHYNAIYHMASIKENQWPSVLQNMVLFLVLSPYTNEQSDMLHRVKQDHNLEKLEHSAQLVKVFTTMELARWPAVESMDIFSAEDRSKQQMVLRDRVIEHNIRVIAKYYTRATIQQLTKLLDLAADEVETFLSQAVSSGTIYARIDRPAGIVTFAKPREGEEQLNAWASDVNKLLNLVEKTTHLISKEEIVNKIARTI</sequence>
<accession>A0A9W8I8E5</accession>
<dbReference type="EMBL" id="JANBUW010000046">
    <property type="protein sequence ID" value="KAJ2850045.1"/>
    <property type="molecule type" value="Genomic_DNA"/>
</dbReference>
<gene>
    <name evidence="4" type="primary">RPN5_2</name>
    <name evidence="4" type="ORF">IWW36_002189</name>
</gene>
<dbReference type="InterPro" id="IPR036388">
    <property type="entry name" value="WH-like_DNA-bd_sf"/>
</dbReference>
<dbReference type="OrthoDB" id="268763at2759"/>
<comment type="similarity">
    <text evidence="1">Belongs to the proteasome subunit p55 family.</text>
</comment>
<keyword evidence="2 4" id="KW-0647">Proteasome</keyword>
<dbReference type="InterPro" id="IPR040134">
    <property type="entry name" value="PSMD12/CSN4"/>
</dbReference>
<protein>
    <submittedName>
        <fullName evidence="4">Proteasome regulatory particle subunit</fullName>
    </submittedName>
</protein>
<dbReference type="SUPFAM" id="SSF46785">
    <property type="entry name" value="Winged helix' DNA-binding domain"/>
    <property type="match status" value="1"/>
</dbReference>
<evidence type="ECO:0000259" key="3">
    <source>
        <dbReference type="PROSITE" id="PS50250"/>
    </source>
</evidence>
<dbReference type="Gene3D" id="1.10.10.10">
    <property type="entry name" value="Winged helix-like DNA-binding domain superfamily/Winged helix DNA-binding domain"/>
    <property type="match status" value="1"/>
</dbReference>
<dbReference type="SMART" id="SM00088">
    <property type="entry name" value="PINT"/>
    <property type="match status" value="1"/>
</dbReference>
<dbReference type="FunFam" id="1.10.10.10:FF:000070">
    <property type="entry name" value="26S proteasome non-ATPase regulatory subunit 12"/>
    <property type="match status" value="1"/>
</dbReference>
<keyword evidence="5" id="KW-1185">Reference proteome</keyword>
<reference evidence="4" key="1">
    <citation type="submission" date="2022-07" db="EMBL/GenBank/DDBJ databases">
        <title>Phylogenomic reconstructions and comparative analyses of Kickxellomycotina fungi.</title>
        <authorList>
            <person name="Reynolds N.K."/>
            <person name="Stajich J.E."/>
            <person name="Barry K."/>
            <person name="Grigoriev I.V."/>
            <person name="Crous P."/>
            <person name="Smith M.E."/>
        </authorList>
    </citation>
    <scope>NUCLEOTIDE SEQUENCE</scope>
    <source>
        <strain evidence="4">NRRL 1566</strain>
    </source>
</reference>
<dbReference type="InterPro" id="IPR054559">
    <property type="entry name" value="PSMD12-CSN4-like_N"/>
</dbReference>